<evidence type="ECO:0000313" key="5">
    <source>
        <dbReference type="EMBL" id="TRY80902.1"/>
    </source>
</evidence>
<evidence type="ECO:0000256" key="3">
    <source>
        <dbReference type="SAM" id="MobiDB-lite"/>
    </source>
</evidence>
<dbReference type="InterPro" id="IPR019489">
    <property type="entry name" value="Clp_ATPase_C"/>
</dbReference>
<dbReference type="PANTHER" id="PTHR48102:SF7">
    <property type="entry name" value="ATP-DEPENDENT CLP PROTEASE ATP-BINDING SUBUNIT CLPX-LIKE, MITOCHONDRIAL"/>
    <property type="match status" value="1"/>
</dbReference>
<feature type="compositionally biased region" description="Low complexity" evidence="3">
    <location>
        <begin position="343"/>
        <end position="357"/>
    </location>
</feature>
<evidence type="ECO:0000256" key="2">
    <source>
        <dbReference type="ARBA" id="ARBA00022840"/>
    </source>
</evidence>
<dbReference type="PANTHER" id="PTHR48102">
    <property type="entry name" value="ATP-DEPENDENT CLP PROTEASE ATP-BINDING SUBUNIT CLPX-LIKE, MITOCHONDRIAL-RELATED"/>
    <property type="match status" value="1"/>
</dbReference>
<dbReference type="EMBL" id="VCGU01000001">
    <property type="protein sequence ID" value="TRY80902.1"/>
    <property type="molecule type" value="Genomic_DNA"/>
</dbReference>
<proteinExistence type="predicted"/>
<dbReference type="Proteomes" id="UP000318571">
    <property type="component" value="Chromosome 12"/>
</dbReference>
<gene>
    <name evidence="5" type="ORF">TCAL_09890</name>
</gene>
<dbReference type="GO" id="GO:0005759">
    <property type="term" value="C:mitochondrial matrix"/>
    <property type="evidence" value="ECO:0007669"/>
    <property type="project" value="TreeGrafter"/>
</dbReference>
<sequence length="541" mass="60354">MEVQTIGRKVSKTVASRIPPPPQQIYEYLNGHIVGHYIMKRALSVAIYNHFCDITFGTQNPSAPGQPKNNQYQLNNHGRHQGEFSARCRNYAREKFERDGNRQRKDSLALSDHESPQEEYLSPIVARVIIEASSHKVHLKRSNALTFDSTGSSRPLDAIADNIAFFLEVPYVRIDCSLLVSKQKAMELEGLKKRPMTKNQRTGWLAKLLRGYTGETVDGIVGKLFKKAEYDIERAQRGIIFLDAMDKIGHGAHDDDEDGEWHRQNIMKELMELIEGKTIHLTRRAIQAPPVESGATGPSVCPLSSTETNVREEKEKFQINSANLFFICFGVEDETERDRRDSTASMDTSATTSNNSSQGISTKSSKICSEKSFQYASSDSYSSSTDSDYSDEDAAGGGGSGLYNFQGLKQTKLAQILLEAKNSPIPQFQNLWGLRDVEVKVTPEALELIADKAHYQNAGSEGVRTILEKLLFTVKFEILGTGVKVVEITEDAVMGKAPPIYHYSTFSGEGLNRKHNLNTITEETSSAMCEFDQTIMESLEL</sequence>
<dbReference type="SMART" id="SM01086">
    <property type="entry name" value="ClpB_D2-small"/>
    <property type="match status" value="1"/>
</dbReference>
<dbReference type="Gene3D" id="1.10.8.60">
    <property type="match status" value="1"/>
</dbReference>
<dbReference type="InterPro" id="IPR050052">
    <property type="entry name" value="ATP-dep_Clp_protease_ClpX"/>
</dbReference>
<dbReference type="SUPFAM" id="SSF52540">
    <property type="entry name" value="P-loop containing nucleoside triphosphate hydrolases"/>
    <property type="match status" value="1"/>
</dbReference>
<feature type="region of interest" description="Disordered" evidence="3">
    <location>
        <begin position="338"/>
        <end position="363"/>
    </location>
</feature>
<dbReference type="InterPro" id="IPR027417">
    <property type="entry name" value="P-loop_NTPase"/>
</dbReference>
<dbReference type="GO" id="GO:0016887">
    <property type="term" value="F:ATP hydrolysis activity"/>
    <property type="evidence" value="ECO:0007669"/>
    <property type="project" value="TreeGrafter"/>
</dbReference>
<dbReference type="GO" id="GO:0051603">
    <property type="term" value="P:proteolysis involved in protein catabolic process"/>
    <property type="evidence" value="ECO:0007669"/>
    <property type="project" value="TreeGrafter"/>
</dbReference>
<feature type="region of interest" description="Disordered" evidence="3">
    <location>
        <begin position="95"/>
        <end position="114"/>
    </location>
</feature>
<organism evidence="5 6">
    <name type="scientific">Tigriopus californicus</name>
    <name type="common">Marine copepod</name>
    <dbReference type="NCBI Taxonomy" id="6832"/>
    <lineage>
        <taxon>Eukaryota</taxon>
        <taxon>Metazoa</taxon>
        <taxon>Ecdysozoa</taxon>
        <taxon>Arthropoda</taxon>
        <taxon>Crustacea</taxon>
        <taxon>Multicrustacea</taxon>
        <taxon>Hexanauplia</taxon>
        <taxon>Copepoda</taxon>
        <taxon>Harpacticoida</taxon>
        <taxon>Harpacticidae</taxon>
        <taxon>Tigriopus</taxon>
    </lineage>
</organism>
<dbReference type="Gene3D" id="3.40.50.300">
    <property type="entry name" value="P-loop containing nucleotide triphosphate hydrolases"/>
    <property type="match status" value="1"/>
</dbReference>
<dbReference type="GO" id="GO:0005524">
    <property type="term" value="F:ATP binding"/>
    <property type="evidence" value="ECO:0007669"/>
    <property type="project" value="UniProtKB-KW"/>
</dbReference>
<reference evidence="5 6" key="1">
    <citation type="journal article" date="2018" name="Nat. Ecol. Evol.">
        <title>Genomic signatures of mitonuclear coevolution across populations of Tigriopus californicus.</title>
        <authorList>
            <person name="Barreto F.S."/>
            <person name="Watson E.T."/>
            <person name="Lima T.G."/>
            <person name="Willett C.S."/>
            <person name="Edmands S."/>
            <person name="Li W."/>
            <person name="Burton R.S."/>
        </authorList>
    </citation>
    <scope>NUCLEOTIDE SEQUENCE [LARGE SCALE GENOMIC DNA]</scope>
    <source>
        <strain evidence="5 6">San Diego</strain>
    </source>
</reference>
<comment type="caution">
    <text evidence="5">The sequence shown here is derived from an EMBL/GenBank/DDBJ whole genome shotgun (WGS) entry which is preliminary data.</text>
</comment>
<name>A0A553PT95_TIGCA</name>
<protein>
    <recommendedName>
        <fullName evidence="4">Clp ATPase C-terminal domain-containing protein</fullName>
    </recommendedName>
</protein>
<dbReference type="AlphaFoldDB" id="A0A553PT95"/>
<accession>A0A553PT95</accession>
<keyword evidence="6" id="KW-1185">Reference proteome</keyword>
<dbReference type="STRING" id="6832.A0A553PT95"/>
<feature type="domain" description="Clp ATPase C-terminal" evidence="4">
    <location>
        <begin position="408"/>
        <end position="499"/>
    </location>
</feature>
<keyword evidence="1" id="KW-0547">Nucleotide-binding</keyword>
<keyword evidence="2" id="KW-0067">ATP-binding</keyword>
<evidence type="ECO:0000256" key="1">
    <source>
        <dbReference type="ARBA" id="ARBA00022741"/>
    </source>
</evidence>
<evidence type="ECO:0000313" key="6">
    <source>
        <dbReference type="Proteomes" id="UP000318571"/>
    </source>
</evidence>
<evidence type="ECO:0000259" key="4">
    <source>
        <dbReference type="SMART" id="SM01086"/>
    </source>
</evidence>